<dbReference type="PANTHER" id="PTHR30473:SF2">
    <property type="entry name" value="PIN DOMAIN-CONTAINING PROTEIN"/>
    <property type="match status" value="1"/>
</dbReference>
<dbReference type="Proteomes" id="UP000823910">
    <property type="component" value="Unassembled WGS sequence"/>
</dbReference>
<dbReference type="SMART" id="SM00670">
    <property type="entry name" value="PINc"/>
    <property type="match status" value="1"/>
</dbReference>
<dbReference type="InterPro" id="IPR027417">
    <property type="entry name" value="P-loop_NTPase"/>
</dbReference>
<dbReference type="SUPFAM" id="SSF52540">
    <property type="entry name" value="P-loop containing nucleoside triphosphate hydrolases"/>
    <property type="match status" value="1"/>
</dbReference>
<dbReference type="AlphaFoldDB" id="A0A9D2N024"/>
<gene>
    <name evidence="5" type="ORF">H9704_10365</name>
</gene>
<dbReference type="GO" id="GO:0005524">
    <property type="term" value="F:ATP binding"/>
    <property type="evidence" value="ECO:0007669"/>
    <property type="project" value="UniProtKB-KW"/>
</dbReference>
<dbReference type="Gene3D" id="3.40.50.300">
    <property type="entry name" value="P-loop containing nucleotide triphosphate hydrolases"/>
    <property type="match status" value="1"/>
</dbReference>
<evidence type="ECO:0000259" key="4">
    <source>
        <dbReference type="SMART" id="SM00670"/>
    </source>
</evidence>
<evidence type="ECO:0000256" key="3">
    <source>
        <dbReference type="ARBA" id="ARBA00046345"/>
    </source>
</evidence>
<dbReference type="PANTHER" id="PTHR30473">
    <property type="entry name" value="PROTEIN PHOH"/>
    <property type="match status" value="1"/>
</dbReference>
<reference evidence="5" key="1">
    <citation type="journal article" date="2021" name="PeerJ">
        <title>Extensive microbial diversity within the chicken gut microbiome revealed by metagenomics and culture.</title>
        <authorList>
            <person name="Gilroy R."/>
            <person name="Ravi A."/>
            <person name="Getino M."/>
            <person name="Pursley I."/>
            <person name="Horton D.L."/>
            <person name="Alikhan N.F."/>
            <person name="Baker D."/>
            <person name="Gharbi K."/>
            <person name="Hall N."/>
            <person name="Watson M."/>
            <person name="Adriaenssens E.M."/>
            <person name="Foster-Nyarko E."/>
            <person name="Jarju S."/>
            <person name="Secka A."/>
            <person name="Antonio M."/>
            <person name="Oren A."/>
            <person name="Chaudhuri R.R."/>
            <person name="La Ragione R."/>
            <person name="Hildebrand F."/>
            <person name="Pallen M.J."/>
        </authorList>
    </citation>
    <scope>NUCLEOTIDE SEQUENCE</scope>
    <source>
        <strain evidence="5">CHK180-15479</strain>
    </source>
</reference>
<sequence>MIKTYVVDTNVLIQAPYAVQCFEDNHVVLPVVVLEELDNLKKAEGEKGANARKAIRLLENLRRKGDLLEGVPLEGGGLLRVEKNFVDVALPPDLPDDKMDNRILKVCRGLADRAAGEARTVGETDAAGEDGAGSAENQVILVTKDILLRIKAQIIGIRAEDFTTEQVSGHEEQYEGRAEVYVPEALMKDFNKKGIPLEALYQTDSQGMRIVPDLWENQFLILRADQSVKKTQLGRVENGRAVPLRYKKSKPYGISPRNAGQHFLQEALMETADKAPLVIVKGMAGTAKTFYSLAVGLEKLLNNPTGEYRRILISRPNAQFDADIGFLPGDEQEKISPLMRPVIDNLEQLIDSNEEQRYADEAELKGKIDEIFGRGLIQTEALNFIRGRSIVKTYLIIDEAQNMTPNQVKGIITRAGKGTKIILLGDPNQIDRPFLDERTNGLSYAAEHMKGSSMCWQITLQAEECERSLLAMDAVKRL</sequence>
<protein>
    <submittedName>
        <fullName evidence="5">PhoH family protein</fullName>
    </submittedName>
</protein>
<keyword evidence="2" id="KW-0067">ATP-binding</keyword>
<dbReference type="Pfam" id="PF13638">
    <property type="entry name" value="PIN_4"/>
    <property type="match status" value="1"/>
</dbReference>
<comment type="similarity">
    <text evidence="3">In the N-terminal section; belongs to the PINc/VapC protein family.</text>
</comment>
<name>A0A9D2N024_9FIRM</name>
<dbReference type="EMBL" id="DWWT01000053">
    <property type="protein sequence ID" value="HJC06539.1"/>
    <property type="molecule type" value="Genomic_DNA"/>
</dbReference>
<reference evidence="5" key="2">
    <citation type="submission" date="2021-04" db="EMBL/GenBank/DDBJ databases">
        <authorList>
            <person name="Gilroy R."/>
        </authorList>
    </citation>
    <scope>NUCLEOTIDE SEQUENCE</scope>
    <source>
        <strain evidence="5">CHK180-15479</strain>
    </source>
</reference>
<dbReference type="InterPro" id="IPR029060">
    <property type="entry name" value="PIN-like_dom_sf"/>
</dbReference>
<comment type="caution">
    <text evidence="5">The sequence shown here is derived from an EMBL/GenBank/DDBJ whole genome shotgun (WGS) entry which is preliminary data.</text>
</comment>
<dbReference type="InterPro" id="IPR002716">
    <property type="entry name" value="PIN_dom"/>
</dbReference>
<evidence type="ECO:0000313" key="6">
    <source>
        <dbReference type="Proteomes" id="UP000823910"/>
    </source>
</evidence>
<dbReference type="SUPFAM" id="SSF88723">
    <property type="entry name" value="PIN domain-like"/>
    <property type="match status" value="1"/>
</dbReference>
<dbReference type="GO" id="GO:0005829">
    <property type="term" value="C:cytosol"/>
    <property type="evidence" value="ECO:0007669"/>
    <property type="project" value="TreeGrafter"/>
</dbReference>
<evidence type="ECO:0000256" key="2">
    <source>
        <dbReference type="ARBA" id="ARBA00022840"/>
    </source>
</evidence>
<evidence type="ECO:0000313" key="5">
    <source>
        <dbReference type="EMBL" id="HJC06539.1"/>
    </source>
</evidence>
<accession>A0A9D2N024</accession>
<keyword evidence="1" id="KW-0547">Nucleotide-binding</keyword>
<dbReference type="Pfam" id="PF02562">
    <property type="entry name" value="PhoH"/>
    <property type="match status" value="1"/>
</dbReference>
<dbReference type="InterPro" id="IPR003714">
    <property type="entry name" value="PhoH"/>
</dbReference>
<dbReference type="InterPro" id="IPR051451">
    <property type="entry name" value="PhoH2-like"/>
</dbReference>
<organism evidence="5 6">
    <name type="scientific">Candidatus Enterocloster excrementipullorum</name>
    <dbReference type="NCBI Taxonomy" id="2838559"/>
    <lineage>
        <taxon>Bacteria</taxon>
        <taxon>Bacillati</taxon>
        <taxon>Bacillota</taxon>
        <taxon>Clostridia</taxon>
        <taxon>Lachnospirales</taxon>
        <taxon>Lachnospiraceae</taxon>
        <taxon>Enterocloster</taxon>
    </lineage>
</organism>
<feature type="domain" description="PIN" evidence="4">
    <location>
        <begin position="3"/>
        <end position="150"/>
    </location>
</feature>
<evidence type="ECO:0000256" key="1">
    <source>
        <dbReference type="ARBA" id="ARBA00022741"/>
    </source>
</evidence>
<dbReference type="Gene3D" id="3.40.50.1010">
    <property type="entry name" value="5'-nuclease"/>
    <property type="match status" value="1"/>
</dbReference>
<dbReference type="CDD" id="cd09883">
    <property type="entry name" value="PIN_VapC_PhoHL-ATPase"/>
    <property type="match status" value="1"/>
</dbReference>
<proteinExistence type="inferred from homology"/>